<dbReference type="Proteomes" id="UP001500967">
    <property type="component" value="Unassembled WGS sequence"/>
</dbReference>
<keyword evidence="1" id="KW-0812">Transmembrane</keyword>
<comment type="caution">
    <text evidence="2">The sequence shown here is derived from an EMBL/GenBank/DDBJ whole genome shotgun (WGS) entry which is preliminary data.</text>
</comment>
<reference evidence="3" key="1">
    <citation type="journal article" date="2019" name="Int. J. Syst. Evol. Microbiol.">
        <title>The Global Catalogue of Microorganisms (GCM) 10K type strain sequencing project: providing services to taxonomists for standard genome sequencing and annotation.</title>
        <authorList>
            <consortium name="The Broad Institute Genomics Platform"/>
            <consortium name="The Broad Institute Genome Sequencing Center for Infectious Disease"/>
            <person name="Wu L."/>
            <person name="Ma J."/>
        </authorList>
    </citation>
    <scope>NUCLEOTIDE SEQUENCE [LARGE SCALE GENOMIC DNA]</scope>
    <source>
        <strain evidence="3">JCM 10425</strain>
    </source>
</reference>
<feature type="transmembrane region" description="Helical" evidence="1">
    <location>
        <begin position="127"/>
        <end position="143"/>
    </location>
</feature>
<gene>
    <name evidence="2" type="ORF">GCM10009539_42190</name>
</gene>
<keyword evidence="3" id="KW-1185">Reference proteome</keyword>
<feature type="transmembrane region" description="Helical" evidence="1">
    <location>
        <begin position="149"/>
        <end position="173"/>
    </location>
</feature>
<accession>A0ABP3E7Y1</accession>
<evidence type="ECO:0000256" key="1">
    <source>
        <dbReference type="SAM" id="Phobius"/>
    </source>
</evidence>
<name>A0ABP3E7Y1_9ACTN</name>
<evidence type="ECO:0000313" key="3">
    <source>
        <dbReference type="Proteomes" id="UP001500967"/>
    </source>
</evidence>
<keyword evidence="1" id="KW-1133">Transmembrane helix</keyword>
<protein>
    <submittedName>
        <fullName evidence="2">Uncharacterized protein</fullName>
    </submittedName>
</protein>
<keyword evidence="1" id="KW-0472">Membrane</keyword>
<feature type="transmembrane region" description="Helical" evidence="1">
    <location>
        <begin position="100"/>
        <end position="120"/>
    </location>
</feature>
<sequence>MTSTDRLLTGSLLVAPPVYLAADLLYALRGWDDPAAGVLHVLGATGYVLVLFRAAATRRGAFAVALLVVGVLGAAGNIGYGFNTLHVALGDTDLNDAGGAATLIKVLGLCFPLSLLLIAVGLRRERAWVAAGLAVAAVGWPVAHIANVGWLAVVVNVVLVASFGALATARAALTPAPVS</sequence>
<proteinExistence type="predicted"/>
<feature type="transmembrane region" description="Helical" evidence="1">
    <location>
        <begin position="61"/>
        <end position="80"/>
    </location>
</feature>
<evidence type="ECO:0000313" key="2">
    <source>
        <dbReference type="EMBL" id="GAA0252591.1"/>
    </source>
</evidence>
<organism evidence="2 3">
    <name type="scientific">Cryptosporangium japonicum</name>
    <dbReference type="NCBI Taxonomy" id="80872"/>
    <lineage>
        <taxon>Bacteria</taxon>
        <taxon>Bacillati</taxon>
        <taxon>Actinomycetota</taxon>
        <taxon>Actinomycetes</taxon>
        <taxon>Cryptosporangiales</taxon>
        <taxon>Cryptosporangiaceae</taxon>
        <taxon>Cryptosporangium</taxon>
    </lineage>
</organism>
<dbReference type="RefSeq" id="WP_344650586.1">
    <property type="nucleotide sequence ID" value="NZ_BAAAGX010000016.1"/>
</dbReference>
<feature type="transmembrane region" description="Helical" evidence="1">
    <location>
        <begin position="36"/>
        <end position="54"/>
    </location>
</feature>
<dbReference type="EMBL" id="BAAAGX010000016">
    <property type="protein sequence ID" value="GAA0252591.1"/>
    <property type="molecule type" value="Genomic_DNA"/>
</dbReference>